<name>A0A2A2A8P5_9BURK</name>
<protein>
    <submittedName>
        <fullName evidence="5">Nitroreductase family protein</fullName>
    </submittedName>
</protein>
<dbReference type="Proteomes" id="UP000217999">
    <property type="component" value="Unassembled WGS sequence"/>
</dbReference>
<evidence type="ECO:0000313" key="6">
    <source>
        <dbReference type="Proteomes" id="UP000217999"/>
    </source>
</evidence>
<dbReference type="GO" id="GO:0034599">
    <property type="term" value="P:cellular response to oxidative stress"/>
    <property type="evidence" value="ECO:0007669"/>
    <property type="project" value="InterPro"/>
</dbReference>
<dbReference type="InterPro" id="IPR033877">
    <property type="entry name" value="Frm2/Hbn1"/>
</dbReference>
<dbReference type="AlphaFoldDB" id="A0A2A2A8P5"/>
<proteinExistence type="predicted"/>
<keyword evidence="2" id="KW-0963">Cytoplasm</keyword>
<keyword evidence="3" id="KW-0560">Oxidoreductase</keyword>
<dbReference type="PANTHER" id="PTHR43035:SF1">
    <property type="entry name" value="FATTY ACID REPRESSION MUTANT PROTEIN 2-RELATED"/>
    <property type="match status" value="1"/>
</dbReference>
<evidence type="ECO:0000256" key="1">
    <source>
        <dbReference type="ARBA" id="ARBA00004496"/>
    </source>
</evidence>
<comment type="caution">
    <text evidence="5">The sequence shown here is derived from an EMBL/GenBank/DDBJ whole genome shotgun (WGS) entry which is preliminary data.</text>
</comment>
<organism evidence="5 6">
    <name type="scientific">Vandammella animalimorsus</name>
    <dbReference type="NCBI Taxonomy" id="2029117"/>
    <lineage>
        <taxon>Bacteria</taxon>
        <taxon>Pseudomonadati</taxon>
        <taxon>Pseudomonadota</taxon>
        <taxon>Betaproteobacteria</taxon>
        <taxon>Burkholderiales</taxon>
        <taxon>Comamonadaceae</taxon>
        <taxon>Vandammella</taxon>
    </lineage>
</organism>
<comment type="subcellular location">
    <subcellularLocation>
        <location evidence="1">Cytoplasm</location>
    </subcellularLocation>
</comment>
<evidence type="ECO:0000313" key="5">
    <source>
        <dbReference type="EMBL" id="PAT34137.1"/>
    </source>
</evidence>
<feature type="domain" description="Nitroreductase" evidence="4">
    <location>
        <begin position="12"/>
        <end position="179"/>
    </location>
</feature>
<dbReference type="GO" id="GO:0005737">
    <property type="term" value="C:cytoplasm"/>
    <property type="evidence" value="ECO:0007669"/>
    <property type="project" value="UniProtKB-SubCell"/>
</dbReference>
<evidence type="ECO:0000256" key="2">
    <source>
        <dbReference type="ARBA" id="ARBA00022490"/>
    </source>
</evidence>
<dbReference type="InterPro" id="IPR029479">
    <property type="entry name" value="Nitroreductase"/>
</dbReference>
<gene>
    <name evidence="5" type="ORF">CK620_10855</name>
</gene>
<accession>A0A2A2A8P5</accession>
<dbReference type="Pfam" id="PF00881">
    <property type="entry name" value="Nitroreductase"/>
    <property type="match status" value="1"/>
</dbReference>
<reference evidence="5 6" key="1">
    <citation type="submission" date="2017-08" db="EMBL/GenBank/DDBJ databases">
        <title>WGS of Clinical strains of the CDC Group NO-1 linked to zoonotic infections in humans.</title>
        <authorList>
            <person name="Bernier A.-M."/>
            <person name="Bernard K."/>
        </authorList>
    </citation>
    <scope>NUCLEOTIDE SEQUENCE [LARGE SCALE GENOMIC DNA]</scope>
    <source>
        <strain evidence="5 6">NML03-0146</strain>
    </source>
</reference>
<evidence type="ECO:0000256" key="3">
    <source>
        <dbReference type="ARBA" id="ARBA00023002"/>
    </source>
</evidence>
<dbReference type="CDD" id="cd02140">
    <property type="entry name" value="Frm2-like"/>
    <property type="match status" value="1"/>
</dbReference>
<dbReference type="InterPro" id="IPR000415">
    <property type="entry name" value="Nitroreductase-like"/>
</dbReference>
<evidence type="ECO:0000259" key="4">
    <source>
        <dbReference type="Pfam" id="PF00881"/>
    </source>
</evidence>
<dbReference type="FunFam" id="3.40.109.10:FF:000001">
    <property type="entry name" value="Nitroreductase family"/>
    <property type="match status" value="1"/>
</dbReference>
<dbReference type="PANTHER" id="PTHR43035">
    <property type="entry name" value="FATTY ACID REPRESSION MUTANT PROTEIN 2-RELATED"/>
    <property type="match status" value="1"/>
</dbReference>
<dbReference type="GO" id="GO:0016491">
    <property type="term" value="F:oxidoreductase activity"/>
    <property type="evidence" value="ECO:0007669"/>
    <property type="project" value="UniProtKB-KW"/>
</dbReference>
<dbReference type="SUPFAM" id="SSF55469">
    <property type="entry name" value="FMN-dependent nitroreductase-like"/>
    <property type="match status" value="1"/>
</dbReference>
<dbReference type="RefSeq" id="WP_095550299.1">
    <property type="nucleotide sequence ID" value="NZ_NSJF01000005.1"/>
</dbReference>
<dbReference type="Gene3D" id="3.40.109.10">
    <property type="entry name" value="NADH Oxidase"/>
    <property type="match status" value="1"/>
</dbReference>
<sequence length="202" mass="22305">MSNLQTLQQAAETRRSVYALNKNLPVSGEQVVQIVEHAVKHTPSAFNSQSARVVVLFGSEHEKLWDIAISELRKIVPAENFQATEDKLNMFKAAAGSVLFFEDQDVVKGLQEKFALYADNFPIWSEHTSAMHQYVVWSTLAAAGIGGNLQHYNPVIDAQVASAWNIPSHWKLRAQLVFGGISAPAGEKAFAPLQERVKVHGL</sequence>
<dbReference type="EMBL" id="NSJF01000005">
    <property type="protein sequence ID" value="PAT34137.1"/>
    <property type="molecule type" value="Genomic_DNA"/>
</dbReference>